<dbReference type="InterPro" id="IPR001789">
    <property type="entry name" value="Sig_transdc_resp-reg_receiver"/>
</dbReference>
<proteinExistence type="predicted"/>
<evidence type="ECO:0000256" key="7">
    <source>
        <dbReference type="ARBA" id="ARBA00023163"/>
    </source>
</evidence>
<comment type="subcellular location">
    <subcellularLocation>
        <location evidence="1">Cytoplasm</location>
    </subcellularLocation>
</comment>
<dbReference type="InterPro" id="IPR011006">
    <property type="entry name" value="CheY-like_superfamily"/>
</dbReference>
<dbReference type="Proteomes" id="UP001057134">
    <property type="component" value="Chromosome"/>
</dbReference>
<dbReference type="InterPro" id="IPR009057">
    <property type="entry name" value="Homeodomain-like_sf"/>
</dbReference>
<dbReference type="InterPro" id="IPR018062">
    <property type="entry name" value="HTH_AraC-typ_CS"/>
</dbReference>
<dbReference type="PROSITE" id="PS00041">
    <property type="entry name" value="HTH_ARAC_FAMILY_1"/>
    <property type="match status" value="1"/>
</dbReference>
<keyword evidence="2" id="KW-0963">Cytoplasm</keyword>
<dbReference type="Gene3D" id="3.40.50.2300">
    <property type="match status" value="1"/>
</dbReference>
<feature type="domain" description="HTH araC/xylS-type" evidence="9">
    <location>
        <begin position="409"/>
        <end position="507"/>
    </location>
</feature>
<organism evidence="11 12">
    <name type="scientific">Paenibacillus konkukensis</name>
    <dbReference type="NCBI Taxonomy" id="2020716"/>
    <lineage>
        <taxon>Bacteria</taxon>
        <taxon>Bacillati</taxon>
        <taxon>Bacillota</taxon>
        <taxon>Bacilli</taxon>
        <taxon>Bacillales</taxon>
        <taxon>Paenibacillaceae</taxon>
        <taxon>Paenibacillus</taxon>
    </lineage>
</organism>
<dbReference type="SMART" id="SM00342">
    <property type="entry name" value="HTH_ARAC"/>
    <property type="match status" value="1"/>
</dbReference>
<dbReference type="Gene3D" id="1.10.10.60">
    <property type="entry name" value="Homeodomain-like"/>
    <property type="match status" value="2"/>
</dbReference>
<reference evidence="11" key="2">
    <citation type="journal article" date="2021" name="J Anim Sci Technol">
        <title>Complete genome sequence of Paenibacillus konkukensis sp. nov. SK3146 as a potential probiotic strain.</title>
        <authorList>
            <person name="Jung H.I."/>
            <person name="Park S."/>
            <person name="Niu K.M."/>
            <person name="Lee S.W."/>
            <person name="Kothari D."/>
            <person name="Yi K.J."/>
            <person name="Kim S.K."/>
        </authorList>
    </citation>
    <scope>NUCLEOTIDE SEQUENCE</scope>
    <source>
        <strain evidence="11">SK3146</strain>
    </source>
</reference>
<dbReference type="EMBL" id="CP027059">
    <property type="protein sequence ID" value="UQZ81591.1"/>
    <property type="molecule type" value="Genomic_DNA"/>
</dbReference>
<dbReference type="InterPro" id="IPR020449">
    <property type="entry name" value="Tscrpt_reg_AraC-type_HTH"/>
</dbReference>
<evidence type="ECO:0000256" key="1">
    <source>
        <dbReference type="ARBA" id="ARBA00004496"/>
    </source>
</evidence>
<dbReference type="SUPFAM" id="SSF46689">
    <property type="entry name" value="Homeodomain-like"/>
    <property type="match status" value="2"/>
</dbReference>
<evidence type="ECO:0000259" key="9">
    <source>
        <dbReference type="PROSITE" id="PS01124"/>
    </source>
</evidence>
<dbReference type="PROSITE" id="PS01124">
    <property type="entry name" value="HTH_ARAC_FAMILY_2"/>
    <property type="match status" value="1"/>
</dbReference>
<protein>
    <submittedName>
        <fullName evidence="11">Response regulatory protein</fullName>
    </submittedName>
</protein>
<evidence type="ECO:0000256" key="4">
    <source>
        <dbReference type="ARBA" id="ARBA00023012"/>
    </source>
</evidence>
<reference evidence="11" key="1">
    <citation type="submission" date="2018-02" db="EMBL/GenBank/DDBJ databases">
        <authorList>
            <person name="Kim S.-K."/>
            <person name="Jung H.-I."/>
            <person name="Lee S.-W."/>
        </authorList>
    </citation>
    <scope>NUCLEOTIDE SEQUENCE</scope>
    <source>
        <strain evidence="11">SK3146</strain>
    </source>
</reference>
<sequence>MMNVLIVDDEPIVRKVLKTMIRWEEHGLQWAGEAADGLDAWEFVRSGRVDLIVTDILMPRMDGLELVKRLKEEGADVAIVVLSCLDDFAYVKEAMKRGAHDYILKPTMEPEQLAVILGEAREALQSQRTDKAQRERLHRELQQSKQAQWGLRLQKTWISGEPDEELANEWFGAGAEMASFMIYFAPGAALPVLGWHWPDALAYVSLSEQRLLLFYDKPGNGGGLADFLGGEAGLMPESYLITEVAGIRCAEQLRDVIAMHESKRHGYFYGYEAADGTDREAADGFAKQAAEGLLPQEEKQNLLRAVAGMNEEAMNYWSRQIGERLLQLQPAVDAAYAFVYELLGQAAAFARQQTAADLEPFERKYVTAVSVQSHLRMDSLAAWLTEACRVLARQLQAKPLPVSRNPFVRKAIHYMERHYHLQISTSDIAEHVRLSRSYLSDLYGKETGESLTETLTAIRIDEAKRLLTAGERKVYEVAEAVGFIDAKAFAKTFKRIVGCTPKEYEEQNK</sequence>
<dbReference type="InterPro" id="IPR018060">
    <property type="entry name" value="HTH_AraC"/>
</dbReference>
<keyword evidence="5" id="KW-0805">Transcription regulation</keyword>
<dbReference type="PRINTS" id="PR00032">
    <property type="entry name" value="HTHARAC"/>
</dbReference>
<gene>
    <name evidence="11" type="ORF">SK3146_00747</name>
</gene>
<dbReference type="SUPFAM" id="SSF52172">
    <property type="entry name" value="CheY-like"/>
    <property type="match status" value="1"/>
</dbReference>
<name>A0ABY4RGK9_9BACL</name>
<dbReference type="PROSITE" id="PS50110">
    <property type="entry name" value="RESPONSE_REGULATORY"/>
    <property type="match status" value="1"/>
</dbReference>
<evidence type="ECO:0000256" key="5">
    <source>
        <dbReference type="ARBA" id="ARBA00023015"/>
    </source>
</evidence>
<feature type="modified residue" description="4-aspartylphosphate" evidence="8">
    <location>
        <position position="55"/>
    </location>
</feature>
<dbReference type="PANTHER" id="PTHR42713">
    <property type="entry name" value="HISTIDINE KINASE-RELATED"/>
    <property type="match status" value="1"/>
</dbReference>
<evidence type="ECO:0000313" key="11">
    <source>
        <dbReference type="EMBL" id="UQZ81591.1"/>
    </source>
</evidence>
<dbReference type="Pfam" id="PF00072">
    <property type="entry name" value="Response_reg"/>
    <property type="match status" value="1"/>
</dbReference>
<dbReference type="RefSeq" id="WP_249863820.1">
    <property type="nucleotide sequence ID" value="NZ_CP027059.1"/>
</dbReference>
<keyword evidence="12" id="KW-1185">Reference proteome</keyword>
<evidence type="ECO:0000313" key="12">
    <source>
        <dbReference type="Proteomes" id="UP001057134"/>
    </source>
</evidence>
<dbReference type="SMART" id="SM00448">
    <property type="entry name" value="REC"/>
    <property type="match status" value="1"/>
</dbReference>
<dbReference type="Pfam" id="PF12833">
    <property type="entry name" value="HTH_18"/>
    <property type="match status" value="1"/>
</dbReference>
<evidence type="ECO:0000256" key="6">
    <source>
        <dbReference type="ARBA" id="ARBA00023125"/>
    </source>
</evidence>
<keyword evidence="4" id="KW-0902">Two-component regulatory system</keyword>
<keyword evidence="6" id="KW-0238">DNA-binding</keyword>
<dbReference type="CDD" id="cd17536">
    <property type="entry name" value="REC_YesN-like"/>
    <property type="match status" value="1"/>
</dbReference>
<evidence type="ECO:0000256" key="8">
    <source>
        <dbReference type="PROSITE-ProRule" id="PRU00169"/>
    </source>
</evidence>
<dbReference type="InterPro" id="IPR051552">
    <property type="entry name" value="HptR"/>
</dbReference>
<accession>A0ABY4RGK9</accession>
<evidence type="ECO:0000259" key="10">
    <source>
        <dbReference type="PROSITE" id="PS50110"/>
    </source>
</evidence>
<evidence type="ECO:0000256" key="3">
    <source>
        <dbReference type="ARBA" id="ARBA00022553"/>
    </source>
</evidence>
<keyword evidence="3 8" id="KW-0597">Phosphoprotein</keyword>
<evidence type="ECO:0000256" key="2">
    <source>
        <dbReference type="ARBA" id="ARBA00022490"/>
    </source>
</evidence>
<dbReference type="PANTHER" id="PTHR42713:SF3">
    <property type="entry name" value="TRANSCRIPTIONAL REGULATORY PROTEIN HPTR"/>
    <property type="match status" value="1"/>
</dbReference>
<keyword evidence="7" id="KW-0804">Transcription</keyword>
<feature type="domain" description="Response regulatory" evidence="10">
    <location>
        <begin position="3"/>
        <end position="120"/>
    </location>
</feature>